<dbReference type="AlphaFoldDB" id="A0A3B1DMN6"/>
<dbReference type="EMBL" id="UOGJ01000125">
    <property type="protein sequence ID" value="VAX37318.1"/>
    <property type="molecule type" value="Genomic_DNA"/>
</dbReference>
<accession>A0A3B1DMN6</accession>
<proteinExistence type="predicted"/>
<reference evidence="1" key="1">
    <citation type="submission" date="2018-06" db="EMBL/GenBank/DDBJ databases">
        <authorList>
            <person name="Zhirakovskaya E."/>
        </authorList>
    </citation>
    <scope>NUCLEOTIDE SEQUENCE</scope>
</reference>
<name>A0A3B1DMN6_9ZZZZ</name>
<protein>
    <submittedName>
        <fullName evidence="1">Uncharacterized protein</fullName>
    </submittedName>
</protein>
<organism evidence="1">
    <name type="scientific">hydrothermal vent metagenome</name>
    <dbReference type="NCBI Taxonomy" id="652676"/>
    <lineage>
        <taxon>unclassified sequences</taxon>
        <taxon>metagenomes</taxon>
        <taxon>ecological metagenomes</taxon>
    </lineage>
</organism>
<evidence type="ECO:0000313" key="1">
    <source>
        <dbReference type="EMBL" id="VAX37318.1"/>
    </source>
</evidence>
<sequence length="29" mass="3327">MSGGDNMFKKRLKTYKVMGYEINEAATNE</sequence>
<gene>
    <name evidence="1" type="ORF">MNBD_UNCLBAC01-55</name>
</gene>